<accession>A0A3N5CR87</accession>
<evidence type="ECO:0000313" key="2">
    <source>
        <dbReference type="EMBL" id="RPF71127.1"/>
    </source>
</evidence>
<dbReference type="Proteomes" id="UP000275232">
    <property type="component" value="Unassembled WGS sequence"/>
</dbReference>
<name>A0A3N5CR87_9SPHN</name>
<dbReference type="EMBL" id="RPFZ01000001">
    <property type="protein sequence ID" value="RPF71127.1"/>
    <property type="molecule type" value="Genomic_DNA"/>
</dbReference>
<reference evidence="2 3" key="1">
    <citation type="submission" date="2018-11" db="EMBL/GenBank/DDBJ databases">
        <title>Erythrobacter spongiae sp. nov., isolated from a marine sponge.</title>
        <authorList>
            <person name="Zhuang L."/>
            <person name="Luo L."/>
        </authorList>
    </citation>
    <scope>NUCLEOTIDE SEQUENCE [LARGE SCALE GENOMIC DNA]</scope>
    <source>
        <strain evidence="2 3">HN-E23</strain>
    </source>
</reference>
<protein>
    <submittedName>
        <fullName evidence="2">ImmA/IrrE family metallo-endopeptidase</fullName>
    </submittedName>
</protein>
<organism evidence="2 3">
    <name type="scientific">Aurantiacibacter spongiae</name>
    <dbReference type="NCBI Taxonomy" id="2488860"/>
    <lineage>
        <taxon>Bacteria</taxon>
        <taxon>Pseudomonadati</taxon>
        <taxon>Pseudomonadota</taxon>
        <taxon>Alphaproteobacteria</taxon>
        <taxon>Sphingomonadales</taxon>
        <taxon>Erythrobacteraceae</taxon>
        <taxon>Aurantiacibacter</taxon>
    </lineage>
</organism>
<keyword evidence="3" id="KW-1185">Reference proteome</keyword>
<comment type="caution">
    <text evidence="2">The sequence shown here is derived from an EMBL/GenBank/DDBJ whole genome shotgun (WGS) entry which is preliminary data.</text>
</comment>
<dbReference type="AlphaFoldDB" id="A0A3N5CR87"/>
<gene>
    <name evidence="2" type="ORF">EG799_05500</name>
</gene>
<sequence>MTDSASKLRQDLRAAGLSSAVIDAAWPAWWSDAAASSTSAQVELRLSLARNLGIAPKALIGEKVDFVWHDRARFKHLKASETSELGALESFGTSMAGSLIQAAGDGPGLVGLSAANLRSILLTESSTVDLPSLITACWALGVPVAHLKIWPLDRKAMHAMVASRDKRHAILLVRETSFLSPMAFTLAHEIGHIALGHVRSDELLVDAEDPGAAVEDDEEERAADRYALEVLLGDPDPDIRLNLDTFNHAMLAEAVKRQGPEMGIDPGALALAVGYRQNAWPVAMAALKLIQTEPAPVGDLVNAVARSQLSFESLGSDNASFVKRILGFDDE</sequence>
<dbReference type="Gene3D" id="1.10.10.2910">
    <property type="match status" value="1"/>
</dbReference>
<dbReference type="Pfam" id="PF06114">
    <property type="entry name" value="Peptidase_M78"/>
    <property type="match status" value="1"/>
</dbReference>
<evidence type="ECO:0000259" key="1">
    <source>
        <dbReference type="Pfam" id="PF06114"/>
    </source>
</evidence>
<dbReference type="RefSeq" id="WP_123879275.1">
    <property type="nucleotide sequence ID" value="NZ_RPFZ01000001.1"/>
</dbReference>
<evidence type="ECO:0000313" key="3">
    <source>
        <dbReference type="Proteomes" id="UP000275232"/>
    </source>
</evidence>
<dbReference type="OrthoDB" id="9794834at2"/>
<feature type="domain" description="IrrE N-terminal-like" evidence="1">
    <location>
        <begin position="166"/>
        <end position="236"/>
    </location>
</feature>
<dbReference type="InterPro" id="IPR010359">
    <property type="entry name" value="IrrE_HExxH"/>
</dbReference>
<proteinExistence type="predicted"/>